<proteinExistence type="predicted"/>
<organism evidence="2 3">
    <name type="scientific">Willisornis vidua</name>
    <name type="common">Xingu scale-backed antbird</name>
    <dbReference type="NCBI Taxonomy" id="1566151"/>
    <lineage>
        <taxon>Eukaryota</taxon>
        <taxon>Metazoa</taxon>
        <taxon>Chordata</taxon>
        <taxon>Craniata</taxon>
        <taxon>Vertebrata</taxon>
        <taxon>Euteleostomi</taxon>
        <taxon>Archelosauria</taxon>
        <taxon>Archosauria</taxon>
        <taxon>Dinosauria</taxon>
        <taxon>Saurischia</taxon>
        <taxon>Theropoda</taxon>
        <taxon>Coelurosauria</taxon>
        <taxon>Aves</taxon>
        <taxon>Neognathae</taxon>
        <taxon>Neoaves</taxon>
        <taxon>Telluraves</taxon>
        <taxon>Australaves</taxon>
        <taxon>Passeriformes</taxon>
        <taxon>Thamnophilidae</taxon>
        <taxon>Willisornis</taxon>
    </lineage>
</organism>
<dbReference type="Proteomes" id="UP001145742">
    <property type="component" value="Unassembled WGS sequence"/>
</dbReference>
<dbReference type="InterPro" id="IPR031473">
    <property type="entry name" value="DUF4684"/>
</dbReference>
<dbReference type="PANTHER" id="PTHR38493:SF1">
    <property type="entry name" value="SFI1 SPINDLE BODY DOMAIN-CONTAINING PROTEIN"/>
    <property type="match status" value="1"/>
</dbReference>
<dbReference type="PANTHER" id="PTHR38493">
    <property type="entry name" value="CHROMOSOME 1 OPEN READING FRAME 167"/>
    <property type="match status" value="1"/>
</dbReference>
<feature type="compositionally biased region" description="Basic and acidic residues" evidence="1">
    <location>
        <begin position="123"/>
        <end position="139"/>
    </location>
</feature>
<feature type="region of interest" description="Disordered" evidence="1">
    <location>
        <begin position="123"/>
        <end position="150"/>
    </location>
</feature>
<gene>
    <name evidence="2" type="ORF">WISP_96941</name>
</gene>
<name>A0ABQ9CZL5_9PASS</name>
<feature type="region of interest" description="Disordered" evidence="1">
    <location>
        <begin position="20"/>
        <end position="55"/>
    </location>
</feature>
<protein>
    <recommendedName>
        <fullName evidence="4">SFI1 protein</fullName>
    </recommendedName>
</protein>
<reference evidence="2" key="1">
    <citation type="submission" date="2019-10" db="EMBL/GenBank/DDBJ databases">
        <authorList>
            <person name="Soares A.E.R."/>
            <person name="Aleixo A."/>
            <person name="Schneider P."/>
            <person name="Miyaki C.Y."/>
            <person name="Schneider M.P."/>
            <person name="Mello C."/>
            <person name="Vasconcelos A.T.R."/>
        </authorList>
    </citation>
    <scope>NUCLEOTIDE SEQUENCE</scope>
    <source>
        <tissue evidence="2">Muscle</tissue>
    </source>
</reference>
<evidence type="ECO:0000313" key="2">
    <source>
        <dbReference type="EMBL" id="KAJ7412404.1"/>
    </source>
</evidence>
<evidence type="ECO:0000313" key="3">
    <source>
        <dbReference type="Proteomes" id="UP001145742"/>
    </source>
</evidence>
<keyword evidence="3" id="KW-1185">Reference proteome</keyword>
<feature type="compositionally biased region" description="Basic and acidic residues" evidence="1">
    <location>
        <begin position="43"/>
        <end position="55"/>
    </location>
</feature>
<accession>A0ABQ9CZL5</accession>
<evidence type="ECO:0000256" key="1">
    <source>
        <dbReference type="SAM" id="MobiDB-lite"/>
    </source>
</evidence>
<evidence type="ECO:0008006" key="4">
    <source>
        <dbReference type="Google" id="ProtNLM"/>
    </source>
</evidence>
<dbReference type="EMBL" id="WHWB01034248">
    <property type="protein sequence ID" value="KAJ7412404.1"/>
    <property type="molecule type" value="Genomic_DNA"/>
</dbReference>
<comment type="caution">
    <text evidence="2">The sequence shown here is derived from an EMBL/GenBank/DDBJ whole genome shotgun (WGS) entry which is preliminary data.</text>
</comment>
<sequence length="713" mass="79728">MNVGVAMYGTPGEVCVRVTSPPGDKEFRPGQQLSVKSVEVSDSEPRAKCSKESGDVCDSRSEAARMAVVGSSQSSPLGVQGEEGFGECSGVDCTNGSREGRRNKHSHHSSWRTLEADANLNHAEEHSVERSAREPRCCEEGSQSEGTVSREVSENSLWSLKVKEQRCFSVWKENVEQKALDRCNLAHLRAVSLRKHFQLWVEMLQVREGDKQAVVNLFFLRWRQHHGADTSSEADKIVTKRSEGQSLWTVEREFLGKTGCSFDDFCQKLKLQRVYLLWKARLCEHHKADSFSQTLEQCRLRKALKLWHQKYLMLKTIEQSSKHSDIAVYEEPLTMLFSEDLSTSSGFDSSAPATLTSQSSLEKLHQCPELPAELGGDLCLHTSFPPQSPGAGRNWFVGDQFQSLVLQSPESDAQILTSYSAWEEDCSSDKEVKSCWQQAEKWCLQRYFVVWSARTQQLVKAQQHFRHIQLSRCLVTWAQVTARRRRQHEALSDFQRVREHRVLFVSFTEWRSKLLRAEQQVPGERKHKGQDPCAGKACLRWRVAARGQQALRLGSVATVRQACNYWTKAAAFSQCLRQRSTLIGARKSRKMALSWSLRPAAADRKGLEGVETKVFAKPCGAEFFGGGSQEPPGSGLWKVAAAHGIPAPGQRTLLNGGDCLQLLLIAAPEEDTAPVTTKSWACAVERECCAPVMKAGLQASRMTAQGQPGREGT</sequence>